<dbReference type="Pfam" id="PF07394">
    <property type="entry name" value="DUF1501"/>
    <property type="match status" value="1"/>
</dbReference>
<accession>A0A518DUT7</accession>
<dbReference type="InterPro" id="IPR010869">
    <property type="entry name" value="DUF1501"/>
</dbReference>
<evidence type="ECO:0000313" key="2">
    <source>
        <dbReference type="Proteomes" id="UP000317648"/>
    </source>
</evidence>
<gene>
    <name evidence="1" type="ORF">Pla8534_34040</name>
</gene>
<sequence length="428" mass="45979">MLKVVSNQRSHDCAGNTRRDFLRVGAIGASALTLPNLLRSRAAAAESQQSLRSKSVIWVWLSGGPTHVETFDPKMTAPVEFRSITGEAATPIPGVTIGGSFPKLASVADKMAIVRSFAHNNSSHGNGTQLVMTGYNDRADMRPSMGSIMAKRFGCSDPQSGMPTYVRMGNIRSDGPGWLGTTYSPFDPGSQASKSMRLSLDADRVSDRRNLLDSIDKMKRSADASGKMAGMDGFEQQAFELILGSSQEAFDTTKESKQTRDAYGSGLGESLLKARRLVEAGCGFVTLNYGGWDMHGGIEKGMKSRAGQVDQGVSALIADLHERGMNEDTLVVVTGEFGRTPKINAKGGRDHWGRLCTLALSGGGLKMGQVIGESSRKIEVPATTPITPQDLMATILQMYGVDHRMQFVNNSGRPVFLVEDGQPIAELV</sequence>
<evidence type="ECO:0000313" key="1">
    <source>
        <dbReference type="EMBL" id="QDU95588.1"/>
    </source>
</evidence>
<proteinExistence type="predicted"/>
<dbReference type="KEGG" id="lcre:Pla8534_34040"/>
<dbReference type="EMBL" id="CP036433">
    <property type="protein sequence ID" value="QDU95588.1"/>
    <property type="molecule type" value="Genomic_DNA"/>
</dbReference>
<reference evidence="1 2" key="1">
    <citation type="submission" date="2019-02" db="EMBL/GenBank/DDBJ databases">
        <title>Deep-cultivation of Planctomycetes and their phenomic and genomic characterization uncovers novel biology.</title>
        <authorList>
            <person name="Wiegand S."/>
            <person name="Jogler M."/>
            <person name="Boedeker C."/>
            <person name="Pinto D."/>
            <person name="Vollmers J."/>
            <person name="Rivas-Marin E."/>
            <person name="Kohn T."/>
            <person name="Peeters S.H."/>
            <person name="Heuer A."/>
            <person name="Rast P."/>
            <person name="Oberbeckmann S."/>
            <person name="Bunk B."/>
            <person name="Jeske O."/>
            <person name="Meyerdierks A."/>
            <person name="Storesund J.E."/>
            <person name="Kallscheuer N."/>
            <person name="Luecker S."/>
            <person name="Lage O.M."/>
            <person name="Pohl T."/>
            <person name="Merkel B.J."/>
            <person name="Hornburger P."/>
            <person name="Mueller R.-W."/>
            <person name="Bruemmer F."/>
            <person name="Labrenz M."/>
            <person name="Spormann A.M."/>
            <person name="Op den Camp H."/>
            <person name="Overmann J."/>
            <person name="Amann R."/>
            <person name="Jetten M.S.M."/>
            <person name="Mascher T."/>
            <person name="Medema M.H."/>
            <person name="Devos D.P."/>
            <person name="Kaster A.-K."/>
            <person name="Ovreas L."/>
            <person name="Rohde M."/>
            <person name="Galperin M.Y."/>
            <person name="Jogler C."/>
        </authorList>
    </citation>
    <scope>NUCLEOTIDE SEQUENCE [LARGE SCALE GENOMIC DNA]</scope>
    <source>
        <strain evidence="1 2">Pla85_3_4</strain>
    </source>
</reference>
<dbReference type="InterPro" id="IPR006311">
    <property type="entry name" value="TAT_signal"/>
</dbReference>
<dbReference type="RefSeq" id="WP_145054306.1">
    <property type="nucleotide sequence ID" value="NZ_CP036433.1"/>
</dbReference>
<dbReference type="PANTHER" id="PTHR43737:SF1">
    <property type="entry name" value="DUF1501 DOMAIN-CONTAINING PROTEIN"/>
    <property type="match status" value="1"/>
</dbReference>
<keyword evidence="2" id="KW-1185">Reference proteome</keyword>
<dbReference type="Gene3D" id="3.40.720.10">
    <property type="entry name" value="Alkaline Phosphatase, subunit A"/>
    <property type="match status" value="1"/>
</dbReference>
<name>A0A518DUT7_9BACT</name>
<dbReference type="AlphaFoldDB" id="A0A518DUT7"/>
<evidence type="ECO:0008006" key="3">
    <source>
        <dbReference type="Google" id="ProtNLM"/>
    </source>
</evidence>
<protein>
    <recommendedName>
        <fullName evidence="3">Sulfatase</fullName>
    </recommendedName>
</protein>
<dbReference type="OrthoDB" id="9779968at2"/>
<dbReference type="PROSITE" id="PS51318">
    <property type="entry name" value="TAT"/>
    <property type="match status" value="1"/>
</dbReference>
<dbReference type="InterPro" id="IPR017850">
    <property type="entry name" value="Alkaline_phosphatase_core_sf"/>
</dbReference>
<dbReference type="Proteomes" id="UP000317648">
    <property type="component" value="Chromosome"/>
</dbReference>
<dbReference type="PANTHER" id="PTHR43737">
    <property type="entry name" value="BLL7424 PROTEIN"/>
    <property type="match status" value="1"/>
</dbReference>
<organism evidence="1 2">
    <name type="scientific">Lignipirellula cremea</name>
    <dbReference type="NCBI Taxonomy" id="2528010"/>
    <lineage>
        <taxon>Bacteria</taxon>
        <taxon>Pseudomonadati</taxon>
        <taxon>Planctomycetota</taxon>
        <taxon>Planctomycetia</taxon>
        <taxon>Pirellulales</taxon>
        <taxon>Pirellulaceae</taxon>
        <taxon>Lignipirellula</taxon>
    </lineage>
</organism>
<dbReference type="SUPFAM" id="SSF53649">
    <property type="entry name" value="Alkaline phosphatase-like"/>
    <property type="match status" value="1"/>
</dbReference>